<dbReference type="EMBL" id="WSFO01000010">
    <property type="protein sequence ID" value="KAE9628283.1"/>
    <property type="molecule type" value="Genomic_DNA"/>
</dbReference>
<protein>
    <submittedName>
        <fullName evidence="1">Uncharacterized protein</fullName>
    </submittedName>
</protein>
<sequence>MDMKKIERTQTGLRIEKRMLKVMKGLAEHLECSLAEVIEGMILHNFEGKSPFSERTLGKIEQLKEVYELDLTAADAHGLSDKGDAR</sequence>
<accession>A0A6A4REF3</accession>
<evidence type="ECO:0000313" key="2">
    <source>
        <dbReference type="Proteomes" id="UP000441586"/>
    </source>
</evidence>
<gene>
    <name evidence="1" type="ORF">GP644_16765</name>
</gene>
<reference evidence="1 2" key="1">
    <citation type="submission" date="2019-12" db="EMBL/GenBank/DDBJ databases">
        <authorList>
            <person name="Zhang Y.-J."/>
        </authorList>
    </citation>
    <scope>NUCLEOTIDE SEQUENCE [LARGE SCALE GENOMIC DNA]</scope>
    <source>
        <strain evidence="1 2">H18S-6</strain>
    </source>
</reference>
<name>A0A6A4REF3_9RHOB</name>
<evidence type="ECO:0000313" key="1">
    <source>
        <dbReference type="EMBL" id="KAE9628283.1"/>
    </source>
</evidence>
<comment type="caution">
    <text evidence="1">The sequence shown here is derived from an EMBL/GenBank/DDBJ whole genome shotgun (WGS) entry which is preliminary data.</text>
</comment>
<organism evidence="1 2">
    <name type="scientific">Parasedimentitalea maritima</name>
    <dbReference type="NCBI Taxonomy" id="2578117"/>
    <lineage>
        <taxon>Bacteria</taxon>
        <taxon>Pseudomonadati</taxon>
        <taxon>Pseudomonadota</taxon>
        <taxon>Alphaproteobacteria</taxon>
        <taxon>Rhodobacterales</taxon>
        <taxon>Paracoccaceae</taxon>
        <taxon>Parasedimentitalea</taxon>
    </lineage>
</organism>
<dbReference type="Proteomes" id="UP000441586">
    <property type="component" value="Unassembled WGS sequence"/>
</dbReference>
<proteinExistence type="predicted"/>
<dbReference type="AlphaFoldDB" id="A0A6A4REF3"/>